<dbReference type="Proteomes" id="UP000289775">
    <property type="component" value="Unassembled WGS sequence"/>
</dbReference>
<gene>
    <name evidence="2" type="ORF">NU09_2159</name>
</gene>
<feature type="chain" id="PRO_5019049281" description="Lipoprotein" evidence="1">
    <location>
        <begin position="23"/>
        <end position="148"/>
    </location>
</feature>
<feature type="signal peptide" evidence="1">
    <location>
        <begin position="1"/>
        <end position="22"/>
    </location>
</feature>
<dbReference type="PROSITE" id="PS51257">
    <property type="entry name" value="PROKAR_LIPOPROTEIN"/>
    <property type="match status" value="1"/>
</dbReference>
<protein>
    <recommendedName>
        <fullName evidence="4">Lipoprotein</fullName>
    </recommendedName>
</protein>
<dbReference type="EMBL" id="JUIW01000007">
    <property type="protein sequence ID" value="RYJ42373.1"/>
    <property type="molecule type" value="Genomic_DNA"/>
</dbReference>
<evidence type="ECO:0008006" key="4">
    <source>
        <dbReference type="Google" id="ProtNLM"/>
    </source>
</evidence>
<evidence type="ECO:0000313" key="3">
    <source>
        <dbReference type="Proteomes" id="UP000289775"/>
    </source>
</evidence>
<evidence type="ECO:0000256" key="1">
    <source>
        <dbReference type="SAM" id="SignalP"/>
    </source>
</evidence>
<comment type="caution">
    <text evidence="2">The sequence shown here is derived from an EMBL/GenBank/DDBJ whole genome shotgun (WGS) entry which is preliminary data.</text>
</comment>
<keyword evidence="3" id="KW-1185">Reference proteome</keyword>
<accession>A0A444W9B0</accession>
<dbReference type="AlphaFoldDB" id="A0A444W9B0"/>
<keyword evidence="1" id="KW-0732">Signal</keyword>
<reference evidence="2 3" key="1">
    <citation type="submission" date="2014-12" db="EMBL/GenBank/DDBJ databases">
        <title>Genome sequence of Flavobacterium beibuense RSKm HC5.</title>
        <authorList>
            <person name="Kim J.F."/>
            <person name="Song J.Y."/>
            <person name="Kwak M.-J."/>
            <person name="Lee S.-W."/>
        </authorList>
    </citation>
    <scope>NUCLEOTIDE SEQUENCE [LARGE SCALE GENOMIC DNA]</scope>
    <source>
        <strain evidence="2 3">RSKm HC5</strain>
    </source>
</reference>
<dbReference type="RefSeq" id="WP_129751283.1">
    <property type="nucleotide sequence ID" value="NZ_JUIW01000007.1"/>
</dbReference>
<name>A0A444W9B0_9FLAO</name>
<evidence type="ECO:0000313" key="2">
    <source>
        <dbReference type="EMBL" id="RYJ42373.1"/>
    </source>
</evidence>
<proteinExistence type="predicted"/>
<organism evidence="2 3">
    <name type="scientific">Flavobacterium beibuense</name>
    <dbReference type="NCBI Taxonomy" id="657326"/>
    <lineage>
        <taxon>Bacteria</taxon>
        <taxon>Pseudomonadati</taxon>
        <taxon>Bacteroidota</taxon>
        <taxon>Flavobacteriia</taxon>
        <taxon>Flavobacteriales</taxon>
        <taxon>Flavobacteriaceae</taxon>
        <taxon>Flavobacterium</taxon>
    </lineage>
</organism>
<sequence>MKYLTLLCAAFILIGCTFKTQADNVAEDQAKGRELAAAFYGYEENHSRDSIYSMCHESFNQQEFTNLFLKKDSLFGDVFSVNILEAQTRRLNVNTDRFVKYLIKSKIIYDKGPVYEYLYFVDEGNGNPKILQYTFNTVDPQLYLEEEK</sequence>